<feature type="binding site" evidence="9">
    <location>
        <position position="89"/>
    </location>
    <ligand>
        <name>substrate</name>
    </ligand>
</feature>
<comment type="subcellular location">
    <subcellularLocation>
        <location evidence="9">Cytoplasm</location>
    </subcellularLocation>
</comment>
<dbReference type="EMBL" id="MIJE01000003">
    <property type="protein sequence ID" value="OEF97881.1"/>
    <property type="molecule type" value="Genomic_DNA"/>
</dbReference>
<comment type="caution">
    <text evidence="11">The sequence shown here is derived from an EMBL/GenBank/DDBJ whole genome shotgun (WGS) entry which is preliminary data.</text>
</comment>
<dbReference type="InterPro" id="IPR041727">
    <property type="entry name" value="NAGK-C"/>
</dbReference>
<dbReference type="GO" id="GO:0042450">
    <property type="term" value="P:L-arginine biosynthetic process via ornithine"/>
    <property type="evidence" value="ECO:0007669"/>
    <property type="project" value="UniProtKB-UniRule"/>
</dbReference>
<dbReference type="GO" id="GO:0005524">
    <property type="term" value="F:ATP binding"/>
    <property type="evidence" value="ECO:0007669"/>
    <property type="project" value="UniProtKB-UniRule"/>
</dbReference>
<dbReference type="UniPathway" id="UPA00068">
    <property type="reaction ID" value="UER00107"/>
</dbReference>
<evidence type="ECO:0000256" key="9">
    <source>
        <dbReference type="HAMAP-Rule" id="MF_00082"/>
    </source>
</evidence>
<keyword evidence="6 9" id="KW-0418">Kinase</keyword>
<comment type="catalytic activity">
    <reaction evidence="8 9">
        <text>N-acetyl-L-glutamate + ATP = N-acetyl-L-glutamyl 5-phosphate + ADP</text>
        <dbReference type="Rhea" id="RHEA:14629"/>
        <dbReference type="ChEBI" id="CHEBI:30616"/>
        <dbReference type="ChEBI" id="CHEBI:44337"/>
        <dbReference type="ChEBI" id="CHEBI:57936"/>
        <dbReference type="ChEBI" id="CHEBI:456216"/>
        <dbReference type="EC" id="2.7.2.8"/>
    </reaction>
</comment>
<keyword evidence="2 9" id="KW-0055">Arginine biosynthesis</keyword>
<dbReference type="Gene3D" id="3.40.1160.10">
    <property type="entry name" value="Acetylglutamate kinase-like"/>
    <property type="match status" value="1"/>
</dbReference>
<evidence type="ECO:0000256" key="2">
    <source>
        <dbReference type="ARBA" id="ARBA00022571"/>
    </source>
</evidence>
<evidence type="ECO:0000256" key="3">
    <source>
        <dbReference type="ARBA" id="ARBA00022605"/>
    </source>
</evidence>
<keyword evidence="5 9" id="KW-0547">Nucleotide-binding</keyword>
<dbReference type="InterPro" id="IPR001048">
    <property type="entry name" value="Asp/Glu/Uridylate_kinase"/>
</dbReference>
<reference evidence="11 12" key="1">
    <citation type="submission" date="2016-09" db="EMBL/GenBank/DDBJ databases">
        <title>Draft genome sequence for the type strain of Desulfuribacillus alkaliarsenatis AHT28, an obligately anaerobic, sulfidogenic bacterium isolated from Russian soda lake sediments.</title>
        <authorList>
            <person name="Abin C.A."/>
            <person name="Hollibaugh J.T."/>
        </authorList>
    </citation>
    <scope>NUCLEOTIDE SEQUENCE [LARGE SCALE GENOMIC DNA]</scope>
    <source>
        <strain evidence="11 12">AHT28</strain>
    </source>
</reference>
<name>A0A1E5G465_9FIRM</name>
<evidence type="ECO:0000256" key="5">
    <source>
        <dbReference type="ARBA" id="ARBA00022741"/>
    </source>
</evidence>
<feature type="domain" description="Aspartate/glutamate/uridylate kinase" evidence="10">
    <location>
        <begin position="29"/>
        <end position="266"/>
    </location>
</feature>
<dbReference type="HAMAP" id="MF_00082">
    <property type="entry name" value="ArgB"/>
    <property type="match status" value="1"/>
</dbReference>
<dbReference type="PIRSF" id="PIRSF000728">
    <property type="entry name" value="NAGK"/>
    <property type="match status" value="1"/>
</dbReference>
<gene>
    <name evidence="9" type="primary">argB</name>
    <name evidence="11" type="ORF">BHF68_13335</name>
</gene>
<dbReference type="Proteomes" id="UP000094296">
    <property type="component" value="Unassembled WGS sequence"/>
</dbReference>
<sequence>MEVYGMNAVLHRAQILVEALPYIQKFSGKIVVVKYGGSTRNEDSTSFFQDLVMMKQVNIHPVVVHGGGPEITALLESMGSQVQFVNGLRVTDHTVLDAASMVLVGKINKQIVSQIQSYGGNAIGLSGIDGKLLLAEKKQSKDVDLGYVGEIKEVNCTLLRGLIEQGYIPVISPLGVDHQGQRYNINADTVAAVVAGALNAEKLVLSTNVAGLYVEENGEKQTISAIGAKKIAEYIASGQIHGGMVPKVQACLEALSRGVQRTHIVDGRQEHVLLLELLTDTGVGTMVTKEDDV</sequence>
<dbReference type="InterPro" id="IPR001057">
    <property type="entry name" value="Glu/AcGlu_kinase"/>
</dbReference>
<dbReference type="GO" id="GO:0003991">
    <property type="term" value="F:acetylglutamate kinase activity"/>
    <property type="evidence" value="ECO:0007669"/>
    <property type="project" value="UniProtKB-UniRule"/>
</dbReference>
<dbReference type="EC" id="2.7.2.8" evidence="9"/>
<feature type="site" description="Transition state stabilizer" evidence="9">
    <location>
        <position position="247"/>
    </location>
</feature>
<dbReference type="Pfam" id="PF00696">
    <property type="entry name" value="AA_kinase"/>
    <property type="match status" value="1"/>
</dbReference>
<evidence type="ECO:0000256" key="6">
    <source>
        <dbReference type="ARBA" id="ARBA00022777"/>
    </source>
</evidence>
<evidence type="ECO:0000313" key="11">
    <source>
        <dbReference type="EMBL" id="OEF97881.1"/>
    </source>
</evidence>
<dbReference type="NCBIfam" id="TIGR00761">
    <property type="entry name" value="argB"/>
    <property type="match status" value="1"/>
</dbReference>
<dbReference type="STRING" id="766136.BHF68_13335"/>
<accession>A0A1E5G465</accession>
<keyword evidence="12" id="KW-1185">Reference proteome</keyword>
<dbReference type="PANTHER" id="PTHR23342:SF0">
    <property type="entry name" value="N-ACETYLGLUTAMATE SYNTHASE, MITOCHONDRIAL"/>
    <property type="match status" value="1"/>
</dbReference>
<keyword evidence="4 9" id="KW-0808">Transferase</keyword>
<dbReference type="GO" id="GO:0005737">
    <property type="term" value="C:cytoplasm"/>
    <property type="evidence" value="ECO:0007669"/>
    <property type="project" value="UniProtKB-SubCell"/>
</dbReference>
<feature type="site" description="Transition state stabilizer" evidence="9">
    <location>
        <position position="34"/>
    </location>
</feature>
<evidence type="ECO:0000256" key="4">
    <source>
        <dbReference type="ARBA" id="ARBA00022679"/>
    </source>
</evidence>
<evidence type="ECO:0000256" key="7">
    <source>
        <dbReference type="ARBA" id="ARBA00022840"/>
    </source>
</evidence>
<comment type="pathway">
    <text evidence="1 9">Amino-acid biosynthesis; L-arginine biosynthesis; N(2)-acetyl-L-ornithine from L-glutamate: step 2/4.</text>
</comment>
<keyword evidence="7 9" id="KW-0067">ATP-binding</keyword>
<protein>
    <recommendedName>
        <fullName evidence="9">Acetylglutamate kinase</fullName>
        <ecNumber evidence="9">2.7.2.8</ecNumber>
    </recommendedName>
    <alternativeName>
        <fullName evidence="9">N-acetyl-L-glutamate 5-phosphotransferase</fullName>
    </alternativeName>
    <alternativeName>
        <fullName evidence="9">NAG kinase</fullName>
        <shortName evidence="9">NAGK</shortName>
    </alternativeName>
</protein>
<comment type="function">
    <text evidence="9">Catalyzes the ATP-dependent phosphorylation of N-acetyl-L-glutamate.</text>
</comment>
<proteinExistence type="inferred from homology"/>
<evidence type="ECO:0000256" key="8">
    <source>
        <dbReference type="ARBA" id="ARBA00048141"/>
    </source>
</evidence>
<evidence type="ECO:0000259" key="10">
    <source>
        <dbReference type="Pfam" id="PF00696"/>
    </source>
</evidence>
<feature type="binding site" evidence="9">
    <location>
        <position position="184"/>
    </location>
    <ligand>
        <name>substrate</name>
    </ligand>
</feature>
<evidence type="ECO:0000313" key="12">
    <source>
        <dbReference type="Proteomes" id="UP000094296"/>
    </source>
</evidence>
<dbReference type="InterPro" id="IPR036393">
    <property type="entry name" value="AceGlu_kinase-like_sf"/>
</dbReference>
<dbReference type="InterPro" id="IPR004662">
    <property type="entry name" value="AcgluKinase_fam"/>
</dbReference>
<dbReference type="InterPro" id="IPR037528">
    <property type="entry name" value="ArgB"/>
</dbReference>
<organism evidence="11 12">
    <name type="scientific">Desulfuribacillus alkaliarsenatis</name>
    <dbReference type="NCBI Taxonomy" id="766136"/>
    <lineage>
        <taxon>Bacteria</taxon>
        <taxon>Bacillati</taxon>
        <taxon>Bacillota</taxon>
        <taxon>Desulfuribacillia</taxon>
        <taxon>Desulfuribacillales</taxon>
        <taxon>Desulfuribacillaceae</taxon>
        <taxon>Desulfuribacillus</taxon>
    </lineage>
</organism>
<evidence type="ECO:0000256" key="1">
    <source>
        <dbReference type="ARBA" id="ARBA00004828"/>
    </source>
</evidence>
<feature type="binding site" evidence="9">
    <location>
        <begin position="67"/>
        <end position="68"/>
    </location>
    <ligand>
        <name>substrate</name>
    </ligand>
</feature>
<keyword evidence="3 9" id="KW-0028">Amino-acid biosynthesis</keyword>
<comment type="similarity">
    <text evidence="9">Belongs to the acetylglutamate kinase family. ArgB subfamily.</text>
</comment>
<keyword evidence="9" id="KW-0963">Cytoplasm</keyword>
<dbReference type="AlphaFoldDB" id="A0A1E5G465"/>
<dbReference type="FunFam" id="3.40.1160.10:FF:000004">
    <property type="entry name" value="Acetylglutamate kinase"/>
    <property type="match status" value="1"/>
</dbReference>
<dbReference type="SUPFAM" id="SSF53633">
    <property type="entry name" value="Carbamate kinase-like"/>
    <property type="match status" value="1"/>
</dbReference>
<dbReference type="PRINTS" id="PR00474">
    <property type="entry name" value="GLU5KINASE"/>
</dbReference>
<dbReference type="CDD" id="cd04250">
    <property type="entry name" value="AAK_NAGK-C"/>
    <property type="match status" value="1"/>
</dbReference>
<dbReference type="PANTHER" id="PTHR23342">
    <property type="entry name" value="N-ACETYLGLUTAMATE SYNTHASE"/>
    <property type="match status" value="1"/>
</dbReference>